<dbReference type="GeneID" id="85305411"/>
<gene>
    <name evidence="2" type="ORF">QBC33DRAFT_15854</name>
</gene>
<name>A0AAJ0CDY2_9PEZI</name>
<comment type="caution">
    <text evidence="2">The sequence shown here is derived from an EMBL/GenBank/DDBJ whole genome shotgun (WGS) entry which is preliminary data.</text>
</comment>
<reference evidence="2" key="1">
    <citation type="submission" date="2023-06" db="EMBL/GenBank/DDBJ databases">
        <title>Genome-scale phylogeny and comparative genomics of the fungal order Sordariales.</title>
        <authorList>
            <consortium name="Lawrence Berkeley National Laboratory"/>
            <person name="Hensen N."/>
            <person name="Bonometti L."/>
            <person name="Westerberg I."/>
            <person name="Brannstrom I.O."/>
            <person name="Guillou S."/>
            <person name="Cros-Aarteil S."/>
            <person name="Calhoun S."/>
            <person name="Haridas S."/>
            <person name="Kuo A."/>
            <person name="Mondo S."/>
            <person name="Pangilinan J."/>
            <person name="Riley R."/>
            <person name="Labutti K."/>
            <person name="Andreopoulos B."/>
            <person name="Lipzen A."/>
            <person name="Chen C."/>
            <person name="Yanf M."/>
            <person name="Daum C."/>
            <person name="Ng V."/>
            <person name="Clum A."/>
            <person name="Steindorff A."/>
            <person name="Ohm R."/>
            <person name="Martin F."/>
            <person name="Silar P."/>
            <person name="Natvig D."/>
            <person name="Lalanne C."/>
            <person name="Gautier V."/>
            <person name="Ament-Velasquez S.L."/>
            <person name="Kruys A."/>
            <person name="Hutchinson M.I."/>
            <person name="Powell A.J."/>
            <person name="Barry K."/>
            <person name="Miller A.N."/>
            <person name="Grigoriev I.V."/>
            <person name="Debuchy R."/>
            <person name="Gladieux P."/>
            <person name="Thoren M.H."/>
            <person name="Johannesson H."/>
        </authorList>
    </citation>
    <scope>NUCLEOTIDE SEQUENCE</scope>
    <source>
        <strain evidence="2">8032-3</strain>
    </source>
</reference>
<keyword evidence="1" id="KW-1133">Transmembrane helix</keyword>
<organism evidence="2 3">
    <name type="scientific">Phialemonium atrogriseum</name>
    <dbReference type="NCBI Taxonomy" id="1093897"/>
    <lineage>
        <taxon>Eukaryota</taxon>
        <taxon>Fungi</taxon>
        <taxon>Dikarya</taxon>
        <taxon>Ascomycota</taxon>
        <taxon>Pezizomycotina</taxon>
        <taxon>Sordariomycetes</taxon>
        <taxon>Sordariomycetidae</taxon>
        <taxon>Cephalothecales</taxon>
        <taxon>Cephalothecaceae</taxon>
        <taxon>Phialemonium</taxon>
    </lineage>
</organism>
<sequence>MSDLHHIPWTSWLRAIHCMVAIVVMGASVLCQQRPQLPGSERMKPERIMPSFVFLDSILPVSFASSLRSDSVAATP</sequence>
<dbReference type="RefSeq" id="XP_060288764.1">
    <property type="nucleotide sequence ID" value="XM_060422224.1"/>
</dbReference>
<keyword evidence="3" id="KW-1185">Reference proteome</keyword>
<dbReference type="Proteomes" id="UP001244011">
    <property type="component" value="Unassembled WGS sequence"/>
</dbReference>
<feature type="transmembrane region" description="Helical" evidence="1">
    <location>
        <begin position="12"/>
        <end position="31"/>
    </location>
</feature>
<dbReference type="AlphaFoldDB" id="A0AAJ0CDY2"/>
<keyword evidence="1" id="KW-0472">Membrane</keyword>
<proteinExistence type="predicted"/>
<evidence type="ECO:0000313" key="2">
    <source>
        <dbReference type="EMBL" id="KAK1772551.1"/>
    </source>
</evidence>
<keyword evidence="1" id="KW-0812">Transmembrane</keyword>
<evidence type="ECO:0000313" key="3">
    <source>
        <dbReference type="Proteomes" id="UP001244011"/>
    </source>
</evidence>
<evidence type="ECO:0000256" key="1">
    <source>
        <dbReference type="SAM" id="Phobius"/>
    </source>
</evidence>
<accession>A0AAJ0CDY2</accession>
<dbReference type="EMBL" id="MU838997">
    <property type="protein sequence ID" value="KAK1772551.1"/>
    <property type="molecule type" value="Genomic_DNA"/>
</dbReference>
<protein>
    <submittedName>
        <fullName evidence="2">Uncharacterized protein</fullName>
    </submittedName>
</protein>